<protein>
    <recommendedName>
        <fullName evidence="3 6">Glutaminase</fullName>
        <ecNumber evidence="3 6">3.5.1.2</ecNumber>
    </recommendedName>
</protein>
<proteinExistence type="inferred from homology"/>
<sequence length="320" mass="34126">MILSEPLMRRPLPPKEVTSLDDVLHEVSVLVKPHFGKGRPADYISELAAVDPMKFGMAVATIEGEDYGVGDADESFSAQSITKLFALGLALNRLGDEVWTRVGKEPSGTPFNYLSQLEQEAGVPRNPFINAGALAITDILLDVVKAPAHLVRDFMGVLAGEPLSIDDAVAKSEMDTAYKNRAIANLMRAQGTITHDPAAVIEAYCRQCAVSITCRQLAKAALPLAAAGYSPVMEESIFPERLTRRLNALLLTCGIYDSVGSFAYRVGLPAKSGVGGGIVAVIPGRAAVAVWSPELDRYGTSVVGVSALEHFSRLTNCSVL</sequence>
<comment type="caution">
    <text evidence="7">The sequence shown here is derived from an EMBL/GenBank/DDBJ whole genome shotgun (WGS) entry which is preliminary data.</text>
</comment>
<dbReference type="FunFam" id="3.40.710.10:FF:000005">
    <property type="entry name" value="Glutaminase"/>
    <property type="match status" value="1"/>
</dbReference>
<comment type="catalytic activity">
    <reaction evidence="5 6">
        <text>L-glutamine + H2O = L-glutamate + NH4(+)</text>
        <dbReference type="Rhea" id="RHEA:15889"/>
        <dbReference type="ChEBI" id="CHEBI:15377"/>
        <dbReference type="ChEBI" id="CHEBI:28938"/>
        <dbReference type="ChEBI" id="CHEBI:29985"/>
        <dbReference type="ChEBI" id="CHEBI:58359"/>
        <dbReference type="EC" id="3.5.1.2"/>
    </reaction>
</comment>
<feature type="binding site" evidence="6">
    <location>
        <position position="274"/>
    </location>
    <ligand>
        <name>substrate</name>
    </ligand>
</feature>
<evidence type="ECO:0000256" key="5">
    <source>
        <dbReference type="ARBA" id="ARBA00049534"/>
    </source>
</evidence>
<name>A0A918QDP7_9CAUL</name>
<dbReference type="PANTHER" id="PTHR12544:SF29">
    <property type="entry name" value="GLUTAMINASE"/>
    <property type="match status" value="1"/>
</dbReference>
<feature type="binding site" evidence="6">
    <location>
        <position position="204"/>
    </location>
    <ligand>
        <name>substrate</name>
    </ligand>
</feature>
<gene>
    <name evidence="6 7" type="primary">glsA</name>
    <name evidence="7" type="ORF">GCM10011273_31400</name>
</gene>
<dbReference type="SUPFAM" id="SSF56601">
    <property type="entry name" value="beta-lactamase/transpeptidase-like"/>
    <property type="match status" value="1"/>
</dbReference>
<keyword evidence="8" id="KW-1185">Reference proteome</keyword>
<comment type="similarity">
    <text evidence="1 6">Belongs to the glutaminase family.</text>
</comment>
<evidence type="ECO:0000256" key="3">
    <source>
        <dbReference type="ARBA" id="ARBA00012918"/>
    </source>
</evidence>
<feature type="binding site" evidence="6">
    <location>
        <position position="130"/>
    </location>
    <ligand>
        <name>substrate</name>
    </ligand>
</feature>
<feature type="binding site" evidence="6">
    <location>
        <position position="256"/>
    </location>
    <ligand>
        <name>substrate</name>
    </ligand>
</feature>
<dbReference type="Gene3D" id="3.40.710.10">
    <property type="entry name" value="DD-peptidase/beta-lactamase superfamily"/>
    <property type="match status" value="1"/>
</dbReference>
<accession>A0A918QDP7</accession>
<dbReference type="InterPro" id="IPR015868">
    <property type="entry name" value="Glutaminase"/>
</dbReference>
<dbReference type="GO" id="GO:0006543">
    <property type="term" value="P:L-glutamine catabolic process"/>
    <property type="evidence" value="ECO:0007669"/>
    <property type="project" value="TreeGrafter"/>
</dbReference>
<keyword evidence="4 6" id="KW-0378">Hydrolase</keyword>
<reference evidence="7" key="1">
    <citation type="journal article" date="2014" name="Int. J. Syst. Evol. Microbiol.">
        <title>Complete genome sequence of Corynebacterium casei LMG S-19264T (=DSM 44701T), isolated from a smear-ripened cheese.</title>
        <authorList>
            <consortium name="US DOE Joint Genome Institute (JGI-PGF)"/>
            <person name="Walter F."/>
            <person name="Albersmeier A."/>
            <person name="Kalinowski J."/>
            <person name="Ruckert C."/>
        </authorList>
    </citation>
    <scope>NUCLEOTIDE SEQUENCE</scope>
    <source>
        <strain evidence="7">KCTC 32296</strain>
    </source>
</reference>
<evidence type="ECO:0000313" key="7">
    <source>
        <dbReference type="EMBL" id="GGZ42316.1"/>
    </source>
</evidence>
<feature type="binding site" evidence="6">
    <location>
        <position position="80"/>
    </location>
    <ligand>
        <name>substrate</name>
    </ligand>
</feature>
<dbReference type="GO" id="GO:0004359">
    <property type="term" value="F:glutaminase activity"/>
    <property type="evidence" value="ECO:0007669"/>
    <property type="project" value="UniProtKB-UniRule"/>
</dbReference>
<feature type="binding site" evidence="6">
    <location>
        <position position="173"/>
    </location>
    <ligand>
        <name>substrate</name>
    </ligand>
</feature>
<dbReference type="EC" id="3.5.1.2" evidence="3 6"/>
<comment type="subunit">
    <text evidence="2 6">Homotetramer.</text>
</comment>
<dbReference type="InterPro" id="IPR012338">
    <property type="entry name" value="Beta-lactam/transpept-like"/>
</dbReference>
<dbReference type="Pfam" id="PF04960">
    <property type="entry name" value="Glutaminase"/>
    <property type="match status" value="1"/>
</dbReference>
<feature type="binding site" evidence="6">
    <location>
        <position position="180"/>
    </location>
    <ligand>
        <name>substrate</name>
    </ligand>
</feature>
<evidence type="ECO:0000256" key="4">
    <source>
        <dbReference type="ARBA" id="ARBA00022801"/>
    </source>
</evidence>
<dbReference type="Proteomes" id="UP000662572">
    <property type="component" value="Unassembled WGS sequence"/>
</dbReference>
<dbReference type="AlphaFoldDB" id="A0A918QDP7"/>
<organism evidence="7 8">
    <name type="scientific">Asticcacaulis endophyticus</name>
    <dbReference type="NCBI Taxonomy" id="1395890"/>
    <lineage>
        <taxon>Bacteria</taxon>
        <taxon>Pseudomonadati</taxon>
        <taxon>Pseudomonadota</taxon>
        <taxon>Alphaproteobacteria</taxon>
        <taxon>Caulobacterales</taxon>
        <taxon>Caulobacteraceae</taxon>
        <taxon>Asticcacaulis</taxon>
    </lineage>
</organism>
<dbReference type="HAMAP" id="MF_00313">
    <property type="entry name" value="Glutaminase"/>
    <property type="match status" value="1"/>
</dbReference>
<dbReference type="GO" id="GO:0006537">
    <property type="term" value="P:glutamate biosynthetic process"/>
    <property type="evidence" value="ECO:0007669"/>
    <property type="project" value="TreeGrafter"/>
</dbReference>
<dbReference type="NCBIfam" id="NF002133">
    <property type="entry name" value="PRK00971.1-2"/>
    <property type="match status" value="1"/>
</dbReference>
<reference evidence="7" key="2">
    <citation type="submission" date="2020-09" db="EMBL/GenBank/DDBJ databases">
        <authorList>
            <person name="Sun Q."/>
            <person name="Kim S."/>
        </authorList>
    </citation>
    <scope>NUCLEOTIDE SEQUENCE</scope>
    <source>
        <strain evidence="7">KCTC 32296</strain>
    </source>
</reference>
<evidence type="ECO:0000256" key="2">
    <source>
        <dbReference type="ARBA" id="ARBA00011881"/>
    </source>
</evidence>
<dbReference type="NCBIfam" id="TIGR03814">
    <property type="entry name" value="Gln_ase"/>
    <property type="match status" value="1"/>
</dbReference>
<dbReference type="EMBL" id="BMZB01000005">
    <property type="protein sequence ID" value="GGZ42316.1"/>
    <property type="molecule type" value="Genomic_DNA"/>
</dbReference>
<evidence type="ECO:0000313" key="8">
    <source>
        <dbReference type="Proteomes" id="UP000662572"/>
    </source>
</evidence>
<evidence type="ECO:0000256" key="1">
    <source>
        <dbReference type="ARBA" id="ARBA00011076"/>
    </source>
</evidence>
<dbReference type="PANTHER" id="PTHR12544">
    <property type="entry name" value="GLUTAMINASE"/>
    <property type="match status" value="1"/>
</dbReference>
<keyword evidence="6" id="KW-0007">Acetylation</keyword>
<evidence type="ECO:0000256" key="6">
    <source>
        <dbReference type="HAMAP-Rule" id="MF_00313"/>
    </source>
</evidence>